<sequence length="289" mass="32401">MNLHVGCAMWTHKAWPGRLLPSGLGTHERLRAYARYCDAVEGNTTFYATPARDTVVSWAQQTSAGFRFVLKLPRVLTHDRRLTGADAELRAFLHAVEPLGPRAHALWIQLPGSFGPGDVDTLDRFLRRLPSAHRYAVEVRHRAFFDEPREAGRLEDVLSVAGAEWVPFDTTGFFATPPTSDAEREAWTKKPRLPLRTRALTDRPIVRYLGRDDPDRTAQGWQGWVGVVAGWLREGRCPTVFVHTPDNADAPMLARRFHDEVRARVPELAPLSEPEPVDTAPADGQATLF</sequence>
<dbReference type="AlphaFoldDB" id="A0A8J3C4N8"/>
<dbReference type="PANTHER" id="PTHR30348:SF9">
    <property type="entry name" value="UPF0759 PROTEIN YECE"/>
    <property type="match status" value="1"/>
</dbReference>
<evidence type="ECO:0008006" key="4">
    <source>
        <dbReference type="Google" id="ProtNLM"/>
    </source>
</evidence>
<dbReference type="Pfam" id="PF01904">
    <property type="entry name" value="DUF72"/>
    <property type="match status" value="1"/>
</dbReference>
<dbReference type="Proteomes" id="UP000656042">
    <property type="component" value="Unassembled WGS sequence"/>
</dbReference>
<comment type="caution">
    <text evidence="2">The sequence shown here is derived from an EMBL/GenBank/DDBJ whole genome shotgun (WGS) entry which is preliminary data.</text>
</comment>
<name>A0A8J3C4N8_9ACTN</name>
<evidence type="ECO:0000313" key="3">
    <source>
        <dbReference type="Proteomes" id="UP000656042"/>
    </source>
</evidence>
<feature type="region of interest" description="Disordered" evidence="1">
    <location>
        <begin position="268"/>
        <end position="289"/>
    </location>
</feature>
<evidence type="ECO:0000256" key="1">
    <source>
        <dbReference type="SAM" id="MobiDB-lite"/>
    </source>
</evidence>
<evidence type="ECO:0000313" key="2">
    <source>
        <dbReference type="EMBL" id="GGL07936.1"/>
    </source>
</evidence>
<gene>
    <name evidence="2" type="ORF">GCM10012284_48000</name>
</gene>
<keyword evidence="3" id="KW-1185">Reference proteome</keyword>
<protein>
    <recommendedName>
        <fullName evidence="4">DUF72 domain-containing protein</fullName>
    </recommendedName>
</protein>
<reference evidence="2" key="1">
    <citation type="journal article" date="2014" name="Int. J. Syst. Evol. Microbiol.">
        <title>Complete genome sequence of Corynebacterium casei LMG S-19264T (=DSM 44701T), isolated from a smear-ripened cheese.</title>
        <authorList>
            <consortium name="US DOE Joint Genome Institute (JGI-PGF)"/>
            <person name="Walter F."/>
            <person name="Albersmeier A."/>
            <person name="Kalinowski J."/>
            <person name="Ruckert C."/>
        </authorList>
    </citation>
    <scope>NUCLEOTIDE SEQUENCE</scope>
    <source>
        <strain evidence="2">CGMCC 4.7299</strain>
    </source>
</reference>
<dbReference type="InterPro" id="IPR002763">
    <property type="entry name" value="DUF72"/>
</dbReference>
<reference evidence="2" key="2">
    <citation type="submission" date="2020-09" db="EMBL/GenBank/DDBJ databases">
        <authorList>
            <person name="Sun Q."/>
            <person name="Zhou Y."/>
        </authorList>
    </citation>
    <scope>NUCLEOTIDE SEQUENCE</scope>
    <source>
        <strain evidence="2">CGMCC 4.7299</strain>
    </source>
</reference>
<dbReference type="EMBL" id="BMMX01000028">
    <property type="protein sequence ID" value="GGL07936.1"/>
    <property type="molecule type" value="Genomic_DNA"/>
</dbReference>
<dbReference type="InterPro" id="IPR036520">
    <property type="entry name" value="UPF0759_sf"/>
</dbReference>
<dbReference type="SUPFAM" id="SSF117396">
    <property type="entry name" value="TM1631-like"/>
    <property type="match status" value="1"/>
</dbReference>
<dbReference type="Gene3D" id="3.20.20.410">
    <property type="entry name" value="Protein of unknown function UPF0759"/>
    <property type="match status" value="1"/>
</dbReference>
<organism evidence="2 3">
    <name type="scientific">Mangrovihabitans endophyticus</name>
    <dbReference type="NCBI Taxonomy" id="1751298"/>
    <lineage>
        <taxon>Bacteria</taxon>
        <taxon>Bacillati</taxon>
        <taxon>Actinomycetota</taxon>
        <taxon>Actinomycetes</taxon>
        <taxon>Micromonosporales</taxon>
        <taxon>Micromonosporaceae</taxon>
        <taxon>Mangrovihabitans</taxon>
    </lineage>
</organism>
<proteinExistence type="predicted"/>
<accession>A0A8J3C4N8</accession>
<dbReference type="PANTHER" id="PTHR30348">
    <property type="entry name" value="UNCHARACTERIZED PROTEIN YECE"/>
    <property type="match status" value="1"/>
</dbReference>